<dbReference type="KEGG" id="geh:HYN69_16815"/>
<protein>
    <recommendedName>
        <fullName evidence="3">HutD protein</fullName>
    </recommendedName>
</protein>
<dbReference type="RefSeq" id="WP_108436758.1">
    <property type="nucleotide sequence ID" value="NZ_CP028918.1"/>
</dbReference>
<dbReference type="OrthoDB" id="9800082at2"/>
<evidence type="ECO:0000313" key="1">
    <source>
        <dbReference type="EMBL" id="AWB49942.1"/>
    </source>
</evidence>
<proteinExistence type="predicted"/>
<dbReference type="Proteomes" id="UP000244496">
    <property type="component" value="Chromosome"/>
</dbReference>
<dbReference type="InterPro" id="IPR010282">
    <property type="entry name" value="Uncharacterised_HutD/Ves"/>
</dbReference>
<dbReference type="InterPro" id="IPR014710">
    <property type="entry name" value="RmlC-like_jellyroll"/>
</dbReference>
<dbReference type="AlphaFoldDB" id="A0A2S0UQ87"/>
<dbReference type="SUPFAM" id="SSF51182">
    <property type="entry name" value="RmlC-like cupins"/>
    <property type="match status" value="1"/>
</dbReference>
<name>A0A2S0UQ87_9RHOB</name>
<evidence type="ECO:0000313" key="2">
    <source>
        <dbReference type="Proteomes" id="UP000244496"/>
    </source>
</evidence>
<dbReference type="EMBL" id="CP028918">
    <property type="protein sequence ID" value="AWB49942.1"/>
    <property type="molecule type" value="Genomic_DNA"/>
</dbReference>
<organism evidence="1 2">
    <name type="scientific">Paragemmobacter aquarius</name>
    <dbReference type="NCBI Taxonomy" id="2169400"/>
    <lineage>
        <taxon>Bacteria</taxon>
        <taxon>Pseudomonadati</taxon>
        <taxon>Pseudomonadota</taxon>
        <taxon>Alphaproteobacteria</taxon>
        <taxon>Rhodobacterales</taxon>
        <taxon>Paracoccaceae</taxon>
        <taxon>Paragemmobacter</taxon>
    </lineage>
</organism>
<dbReference type="CDD" id="cd20293">
    <property type="entry name" value="cupin_HutD_N"/>
    <property type="match status" value="1"/>
</dbReference>
<accession>A0A2S0UQ87</accession>
<dbReference type="PANTHER" id="PTHR37943:SF1">
    <property type="entry name" value="PROTEIN VES"/>
    <property type="match status" value="1"/>
</dbReference>
<keyword evidence="2" id="KW-1185">Reference proteome</keyword>
<dbReference type="Gene3D" id="2.60.120.10">
    <property type="entry name" value="Jelly Rolls"/>
    <property type="match status" value="1"/>
</dbReference>
<gene>
    <name evidence="1" type="ORF">HYN69_16815</name>
</gene>
<dbReference type="InterPro" id="IPR011051">
    <property type="entry name" value="RmlC_Cupin_sf"/>
</dbReference>
<reference evidence="1 2" key="1">
    <citation type="submission" date="2018-04" db="EMBL/GenBank/DDBJ databases">
        <title>Genome sequencing of Gemmobacter.</title>
        <authorList>
            <person name="Yi H."/>
            <person name="Baek M.-G."/>
        </authorList>
    </citation>
    <scope>NUCLEOTIDE SEQUENCE [LARGE SCALE GENOMIC DNA]</scope>
    <source>
        <strain evidence="1 2">HYN0069</strain>
    </source>
</reference>
<evidence type="ECO:0008006" key="3">
    <source>
        <dbReference type="Google" id="ProtNLM"/>
    </source>
</evidence>
<sequence length="169" mass="17927">MRILGCSDYREMPWANGKGVTVELAKAMRHGRLLWRLSMAVVAEDGPFSIFPDIERNLTVLDGAGFRLLGEAIDLDCQPLRPVAFAGDIPVSAVIYGGVSTDFNVMTDRALPLPEVAVSSGQLAAGGLLAMFALDKAVVNDAAVEPYGLALVEGAAQVIGRVLAVRLFV</sequence>
<dbReference type="Pfam" id="PF05962">
    <property type="entry name" value="HutD"/>
    <property type="match status" value="1"/>
</dbReference>
<dbReference type="PANTHER" id="PTHR37943">
    <property type="entry name" value="PROTEIN VES"/>
    <property type="match status" value="1"/>
</dbReference>